<gene>
    <name evidence="1" type="ORF">SAMN04244571_01759</name>
</gene>
<proteinExistence type="predicted"/>
<dbReference type="Proteomes" id="UP000198861">
    <property type="component" value="Unassembled WGS sequence"/>
</dbReference>
<sequence>MKRQFDKYAAGSLLGAKSLSRNDGHTEAPVYKYCCGGEWTVFYPATSPVATLYRLRTTRLRRWLAGFRRRFAIDTQHQIVKELKQA</sequence>
<accession>A0A1I0Z2P4</accession>
<name>A0A1I0Z2P4_9GAMM</name>
<evidence type="ECO:0000313" key="2">
    <source>
        <dbReference type="Proteomes" id="UP000198861"/>
    </source>
</evidence>
<keyword evidence="2" id="KW-1185">Reference proteome</keyword>
<comment type="caution">
    <text evidence="1">The sequence shown here is derived from an EMBL/GenBank/DDBJ whole genome shotgun (WGS) entry which is preliminary data.</text>
</comment>
<protein>
    <submittedName>
        <fullName evidence="1">Uncharacterized protein</fullName>
    </submittedName>
</protein>
<dbReference type="EMBL" id="FOKJ01000023">
    <property type="protein sequence ID" value="SFB19894.1"/>
    <property type="molecule type" value="Genomic_DNA"/>
</dbReference>
<dbReference type="RefSeq" id="WP_091013338.1">
    <property type="nucleotide sequence ID" value="NZ_FOKJ01000023.1"/>
</dbReference>
<evidence type="ECO:0000313" key="1">
    <source>
        <dbReference type="EMBL" id="SFB19894.1"/>
    </source>
</evidence>
<reference evidence="1 2" key="1">
    <citation type="submission" date="2016-10" db="EMBL/GenBank/DDBJ databases">
        <authorList>
            <person name="Varghese N."/>
            <person name="Submissions S."/>
        </authorList>
    </citation>
    <scope>NUCLEOTIDE SEQUENCE [LARGE SCALE GENOMIC DNA]</scope>
    <source>
        <strain evidence="1 2">DSM 282</strain>
    </source>
</reference>
<organism evidence="1 2">
    <name type="scientific">Azotobacter beijerinckii</name>
    <dbReference type="NCBI Taxonomy" id="170623"/>
    <lineage>
        <taxon>Bacteria</taxon>
        <taxon>Pseudomonadati</taxon>
        <taxon>Pseudomonadota</taxon>
        <taxon>Gammaproteobacteria</taxon>
        <taxon>Pseudomonadales</taxon>
        <taxon>Pseudomonadaceae</taxon>
        <taxon>Azotobacter</taxon>
    </lineage>
</organism>